<dbReference type="EMBL" id="CAUJNA010000341">
    <property type="protein sequence ID" value="CAJ1375807.1"/>
    <property type="molecule type" value="Genomic_DNA"/>
</dbReference>
<feature type="transmembrane region" description="Helical" evidence="1">
    <location>
        <begin position="1337"/>
        <end position="1357"/>
    </location>
</feature>
<accession>A0AA36HV15</accession>
<feature type="transmembrane region" description="Helical" evidence="1">
    <location>
        <begin position="275"/>
        <end position="295"/>
    </location>
</feature>
<sequence length="1719" mass="186177">MMDETEATTETLETLNAEELEQWQQVRPLCRRGSGLVDVADENATHVQARLTRGCRRCSGGLAQVQQGAWAPCACPEGWTCTEPETMQMPRGMVPLNLSDLGQLAKCLSSSACPGGQLPVDSKKPWCAPGCLGPLCAVCADRFYQAKGGCEKCSEATDQDLRSLWAVAAVLGIAGVLVAVATWLLRTTVVGRWNKAHARWHVLAELAARQAVVLLQLAQLYAVLGTSVQGPVTHQGSREWDRTFMDFTQLTLAQVKDAVRAECLWHGPTVRLASALASPVVPVVLLLACSMLELLKPSLGASSAFKALTMLYIGGARQSSDLLRCQRVDAGGDPLGDYAFLEKLPFISCSDNSGAAQWVYVTGCGTALFYVFIIPAALLYLFARQHVILKPSKTVTAVAERSKAGWLVRLQPIREIQGAEHPQDGEHLLAAAVAHMAVALSGEVRLQLRNGKAEMRTADVSGLLETDDSTTQTLRFQAIMEMLVERCEMERASTQDRLLGGAKEVFFKYALCRCVWMEFVQKLLAVGILAVMSSDNALSLVLAMSLGMAAIIAMVRPYIQPQMNELHCISMICLAGAATGFSNAGASRDFAHWLWLSRVSFLLPLLLAAMQVLRPDSCEALATRLFQEARQKLPELKEEKEVELSAEMLSFLCGLLTRCTGFGEFEGPVRKFWNSNPVPDLVENLPELKCELVAGDYQVPKEGLKLETCTFGAVDLKVHLLGPLTVRGNVTVLGNLTLLGRGISKKRAFQQACFTIGGTLSVSGSLVVKNCYNNGVGDRAHGGCLNASDLVLQEGLLGLENCKTSGHGAGASLGTLLQRGGELNFSECDAQMDGGGLNARSLDMEGGLLNFKTCVAQGGGGARLETLHQRAGKASFIQCAARGEGGGLAARRLMQEGAMRFEDSFAGHGGGAHVTDLITSGNLSFEGCRAQTGGGGGGYARRLTQSESGQLICRNCVAESGGCLLVETKVALLGVLKASSVAAPRGSVLRTRGPDLSQLQRLEIQGAQGIALDGDAMNISELALGPSEVPFRLKARSLFLDSANCSAMEECTFQLHKQAEHHRIDKDIQENVIQHEKWMSLVRPLCRRGSGLVEEELAGREGKHFDAVEASLTRGCRRCPAGLAQLRQGEWATCGCPRGWTCAPEKMQMPSGAMPLNLSDLGRLSRCLSSSACPGGQLPENVSQPWCAPGHLGPLCAVCADRFYRAKGGCEICAEASDQGQQSLWAMAAVLGIAAVLVAVAAWLVRGRVEQRWKKAHARWHVLVDLAARQAGVLLQLAQLYAVLGTLVEDPLTSEGSQRELWERKYMDFMQLNLAQVQDAVRAECLWHGPTVRLASALASPVVPVAMLLACSMLELLKPSLGFSSAFKVLTMFYIGGARQSSDLFRCQEVDAGGDSLGDFAFLQKLPFISCSDTEGTARWVYVTGCGTALFYVCIIPAALMYLFVRQHVILRRSKTVTAVAEKSKTGWLARLQPLEGPNPQDQEHLLAAAVAHMAVALRGQVLLQLRDGQAEMRTAKEEFRTDAELNVSRFLETDDFTTQTLRSRAIMEMLVERCEMERVSKQDRLLAGAKEVFFKYALCRYFWMEFVQKLLAVGLLAVVSTDDALHLALAIVLVMAATIAMVRPYIQPQMNDLHCFSMICLAGAAIGFSTTGTSGDLAYWLWLSRVSFLLPLLLAATQVLKPDSCEALAARLFQEARQLPELKEGKEVELSVETVSFL</sequence>
<evidence type="ECO:0000256" key="1">
    <source>
        <dbReference type="SAM" id="Phobius"/>
    </source>
</evidence>
<proteinExistence type="predicted"/>
<feature type="transmembrane region" description="Helical" evidence="1">
    <location>
        <begin position="1582"/>
        <end position="1600"/>
    </location>
</feature>
<feature type="transmembrane region" description="Helical" evidence="1">
    <location>
        <begin position="1634"/>
        <end position="1652"/>
    </location>
</feature>
<gene>
    <name evidence="2" type="ORF">EVOR1521_LOCUS5003</name>
</gene>
<feature type="transmembrane region" description="Helical" evidence="1">
    <location>
        <begin position="1224"/>
        <end position="1245"/>
    </location>
</feature>
<keyword evidence="1" id="KW-0812">Transmembrane</keyword>
<keyword evidence="1" id="KW-0472">Membrane</keyword>
<feature type="transmembrane region" description="Helical" evidence="1">
    <location>
        <begin position="1606"/>
        <end position="1627"/>
    </location>
</feature>
<organism evidence="2 3">
    <name type="scientific">Effrenium voratum</name>
    <dbReference type="NCBI Taxonomy" id="2562239"/>
    <lineage>
        <taxon>Eukaryota</taxon>
        <taxon>Sar</taxon>
        <taxon>Alveolata</taxon>
        <taxon>Dinophyceae</taxon>
        <taxon>Suessiales</taxon>
        <taxon>Symbiodiniaceae</taxon>
        <taxon>Effrenium</taxon>
    </lineage>
</organism>
<feature type="transmembrane region" description="Helical" evidence="1">
    <location>
        <begin position="358"/>
        <end position="383"/>
    </location>
</feature>
<dbReference type="Proteomes" id="UP001178507">
    <property type="component" value="Unassembled WGS sequence"/>
</dbReference>
<evidence type="ECO:0000313" key="2">
    <source>
        <dbReference type="EMBL" id="CAJ1375807.1"/>
    </source>
</evidence>
<reference evidence="2" key="1">
    <citation type="submission" date="2023-08" db="EMBL/GenBank/DDBJ databases">
        <authorList>
            <person name="Chen Y."/>
            <person name="Shah S."/>
            <person name="Dougan E. K."/>
            <person name="Thang M."/>
            <person name="Chan C."/>
        </authorList>
    </citation>
    <scope>NUCLEOTIDE SEQUENCE</scope>
</reference>
<keyword evidence="3" id="KW-1185">Reference proteome</keyword>
<feature type="transmembrane region" description="Helical" evidence="1">
    <location>
        <begin position="1420"/>
        <end position="1445"/>
    </location>
</feature>
<protein>
    <submittedName>
        <fullName evidence="2">Uncharacterized protein</fullName>
    </submittedName>
</protein>
<evidence type="ECO:0000313" key="3">
    <source>
        <dbReference type="Proteomes" id="UP001178507"/>
    </source>
</evidence>
<keyword evidence="1" id="KW-1133">Transmembrane helix</keyword>
<name>A0AA36HV15_9DINO</name>
<comment type="caution">
    <text evidence="2">The sequence shown here is derived from an EMBL/GenBank/DDBJ whole genome shotgun (WGS) entry which is preliminary data.</text>
</comment>
<dbReference type="PANTHER" id="PTHR11319:SF35">
    <property type="entry name" value="OUTER MEMBRANE PROTEIN PMPC-RELATED"/>
    <property type="match status" value="1"/>
</dbReference>
<dbReference type="PANTHER" id="PTHR11319">
    <property type="entry name" value="G PROTEIN-COUPLED RECEPTOR-RELATED"/>
    <property type="match status" value="1"/>
</dbReference>
<feature type="transmembrane region" description="Helical" evidence="1">
    <location>
        <begin position="537"/>
        <end position="559"/>
    </location>
</feature>
<feature type="transmembrane region" description="Helical" evidence="1">
    <location>
        <begin position="164"/>
        <end position="185"/>
    </location>
</feature>